<accession>A0A852RJC3</accession>
<sequence length="88" mass="9049">MENMTNPVFPVMTSAWQPTLSATLGCATSALATLEVQGIAARPATAATGFAPFAVAAKAVKRERIAGTDHRGSNAAYVPGVHAWSPPI</sequence>
<gene>
    <name evidence="1" type="ORF">BJ958_002235</name>
</gene>
<protein>
    <submittedName>
        <fullName evidence="1">Uncharacterized protein</fullName>
    </submittedName>
</protein>
<reference evidence="1 2" key="1">
    <citation type="submission" date="2020-07" db="EMBL/GenBank/DDBJ databases">
        <title>Sequencing the genomes of 1000 actinobacteria strains.</title>
        <authorList>
            <person name="Klenk H.-P."/>
        </authorList>
    </citation>
    <scope>NUCLEOTIDE SEQUENCE [LARGE SCALE GENOMIC DNA]</scope>
    <source>
        <strain evidence="1 2">DSM 19082</strain>
    </source>
</reference>
<evidence type="ECO:0000313" key="1">
    <source>
        <dbReference type="EMBL" id="NYD30689.1"/>
    </source>
</evidence>
<proteinExistence type="predicted"/>
<evidence type="ECO:0000313" key="2">
    <source>
        <dbReference type="Proteomes" id="UP000582231"/>
    </source>
</evidence>
<dbReference type="AlphaFoldDB" id="A0A852RJC3"/>
<keyword evidence="2" id="KW-1185">Reference proteome</keyword>
<dbReference type="EMBL" id="JACCBF010000001">
    <property type="protein sequence ID" value="NYD30689.1"/>
    <property type="molecule type" value="Genomic_DNA"/>
</dbReference>
<organism evidence="1 2">
    <name type="scientific">Nocardioides kongjuensis</name>
    <dbReference type="NCBI Taxonomy" id="349522"/>
    <lineage>
        <taxon>Bacteria</taxon>
        <taxon>Bacillati</taxon>
        <taxon>Actinomycetota</taxon>
        <taxon>Actinomycetes</taxon>
        <taxon>Propionibacteriales</taxon>
        <taxon>Nocardioidaceae</taxon>
        <taxon>Nocardioides</taxon>
    </lineage>
</organism>
<comment type="caution">
    <text evidence="1">The sequence shown here is derived from an EMBL/GenBank/DDBJ whole genome shotgun (WGS) entry which is preliminary data.</text>
</comment>
<name>A0A852RJC3_9ACTN</name>
<dbReference type="Proteomes" id="UP000582231">
    <property type="component" value="Unassembled WGS sequence"/>
</dbReference>
<dbReference type="RefSeq" id="WP_179726910.1">
    <property type="nucleotide sequence ID" value="NZ_BAABEF010000001.1"/>
</dbReference>